<dbReference type="Pfam" id="PF08327">
    <property type="entry name" value="AHSA1"/>
    <property type="match status" value="1"/>
</dbReference>
<evidence type="ECO:0000259" key="2">
    <source>
        <dbReference type="Pfam" id="PF08327"/>
    </source>
</evidence>
<reference evidence="3 4" key="1">
    <citation type="submission" date="2016-10" db="EMBL/GenBank/DDBJ databases">
        <authorList>
            <person name="Varghese N."/>
            <person name="Submissions S."/>
        </authorList>
    </citation>
    <scope>NUCLEOTIDE SEQUENCE [LARGE SCALE GENOMIC DNA]</scope>
    <source>
        <strain evidence="3 4">DSM 21822</strain>
    </source>
</reference>
<proteinExistence type="inferred from homology"/>
<keyword evidence="4" id="KW-1185">Reference proteome</keyword>
<dbReference type="SUPFAM" id="SSF55961">
    <property type="entry name" value="Bet v1-like"/>
    <property type="match status" value="1"/>
</dbReference>
<dbReference type="Gene3D" id="3.30.530.20">
    <property type="match status" value="1"/>
</dbReference>
<sequence>MNSFVTVEVTTPSDREIRMMRHFQAPRDLVFDAWTVPALLKRWLHGPEGWKLAVCQIDLTVGGALRYIWVHDDGRSMGMSGVYREIVRPERIVATELFDEDWTGGEAIDTVVLTEQAGRTLLTQTVLYVSREARDGALATGMADGVEASFSQLDRLLESERQPSKGAVAGA</sequence>
<dbReference type="CDD" id="cd07826">
    <property type="entry name" value="SRPBCC_CalC_Aha1-like_9"/>
    <property type="match status" value="1"/>
</dbReference>
<evidence type="ECO:0000313" key="3">
    <source>
        <dbReference type="EMBL" id="SFK05791.1"/>
    </source>
</evidence>
<dbReference type="OrthoDB" id="9805228at2"/>
<protein>
    <submittedName>
        <fullName evidence="3">Uncharacterized conserved protein YndB, AHSA1/START domain</fullName>
    </submittedName>
</protein>
<organism evidence="3 4">
    <name type="scientific">Neomesorhizobium albiziae</name>
    <dbReference type="NCBI Taxonomy" id="335020"/>
    <lineage>
        <taxon>Bacteria</taxon>
        <taxon>Pseudomonadati</taxon>
        <taxon>Pseudomonadota</taxon>
        <taxon>Alphaproteobacteria</taxon>
        <taxon>Hyphomicrobiales</taxon>
        <taxon>Phyllobacteriaceae</taxon>
        <taxon>Neomesorhizobium</taxon>
    </lineage>
</organism>
<dbReference type="Proteomes" id="UP000323300">
    <property type="component" value="Unassembled WGS sequence"/>
</dbReference>
<dbReference type="RefSeq" id="WP_149758707.1">
    <property type="nucleotide sequence ID" value="NZ_BSPE01000028.1"/>
</dbReference>
<dbReference type="InterPro" id="IPR013538">
    <property type="entry name" value="ASHA1/2-like_C"/>
</dbReference>
<name>A0A1I3WH74_9HYPH</name>
<accession>A0A1I3WH74</accession>
<evidence type="ECO:0000256" key="1">
    <source>
        <dbReference type="ARBA" id="ARBA00006817"/>
    </source>
</evidence>
<gene>
    <name evidence="3" type="ORF">SAMN04488498_102160</name>
</gene>
<comment type="similarity">
    <text evidence="1">Belongs to the AHA1 family.</text>
</comment>
<dbReference type="AlphaFoldDB" id="A0A1I3WH74"/>
<dbReference type="EMBL" id="FOSL01000002">
    <property type="protein sequence ID" value="SFK05791.1"/>
    <property type="molecule type" value="Genomic_DNA"/>
</dbReference>
<dbReference type="InterPro" id="IPR023393">
    <property type="entry name" value="START-like_dom_sf"/>
</dbReference>
<evidence type="ECO:0000313" key="4">
    <source>
        <dbReference type="Proteomes" id="UP000323300"/>
    </source>
</evidence>
<feature type="domain" description="Activator of Hsp90 ATPase homologue 1/2-like C-terminal" evidence="2">
    <location>
        <begin position="25"/>
        <end position="158"/>
    </location>
</feature>